<protein>
    <recommendedName>
        <fullName evidence="6">FAM20 C-terminal domain-containing protein</fullName>
    </recommendedName>
</protein>
<evidence type="ECO:0000256" key="2">
    <source>
        <dbReference type="ARBA" id="ARBA00006557"/>
    </source>
</evidence>
<evidence type="ECO:0000259" key="6">
    <source>
        <dbReference type="Pfam" id="PF06702"/>
    </source>
</evidence>
<evidence type="ECO:0000256" key="5">
    <source>
        <dbReference type="ARBA" id="ARBA00023180"/>
    </source>
</evidence>
<dbReference type="PANTHER" id="PTHR12450:SF22">
    <property type="entry name" value="EXTRACELLULAR SERINE_THREONINE PROTEIN CG31145"/>
    <property type="match status" value="1"/>
</dbReference>
<dbReference type="InterPro" id="IPR009581">
    <property type="entry name" value="FAM20_C"/>
</dbReference>
<dbReference type="EMBL" id="JARBDR010000214">
    <property type="protein sequence ID" value="KAJ8318890.1"/>
    <property type="molecule type" value="Genomic_DNA"/>
</dbReference>
<proteinExistence type="inferred from homology"/>
<gene>
    <name evidence="7" type="ORF">KUTeg_003981</name>
</gene>
<evidence type="ECO:0000256" key="4">
    <source>
        <dbReference type="ARBA" id="ARBA00023157"/>
    </source>
</evidence>
<feature type="domain" description="FAM20 C-terminal" evidence="6">
    <location>
        <begin position="181"/>
        <end position="392"/>
    </location>
</feature>
<reference evidence="7 8" key="1">
    <citation type="submission" date="2022-12" db="EMBL/GenBank/DDBJ databases">
        <title>Chromosome-level genome of Tegillarca granosa.</title>
        <authorList>
            <person name="Kim J."/>
        </authorList>
    </citation>
    <scope>NUCLEOTIDE SEQUENCE [LARGE SCALE GENOMIC DNA]</scope>
    <source>
        <strain evidence="7">Teg-2019</strain>
        <tissue evidence="7">Adductor muscle</tissue>
    </source>
</reference>
<evidence type="ECO:0000313" key="8">
    <source>
        <dbReference type="Proteomes" id="UP001217089"/>
    </source>
</evidence>
<evidence type="ECO:0000313" key="7">
    <source>
        <dbReference type="EMBL" id="KAJ8318890.1"/>
    </source>
</evidence>
<keyword evidence="3" id="KW-0333">Golgi apparatus</keyword>
<comment type="similarity">
    <text evidence="2">Belongs to the FAM20 family.</text>
</comment>
<keyword evidence="4" id="KW-1015">Disulfide bond</keyword>
<comment type="caution">
    <text evidence="7">The sequence shown here is derived from an EMBL/GenBank/DDBJ whole genome shotgun (WGS) entry which is preliminary data.</text>
</comment>
<keyword evidence="8" id="KW-1185">Reference proteome</keyword>
<dbReference type="CDD" id="cd10314">
    <property type="entry name" value="FAM20_C"/>
    <property type="match status" value="1"/>
</dbReference>
<dbReference type="InterPro" id="IPR024869">
    <property type="entry name" value="FAM20"/>
</dbReference>
<organism evidence="7 8">
    <name type="scientific">Tegillarca granosa</name>
    <name type="common">Malaysian cockle</name>
    <name type="synonym">Anadara granosa</name>
    <dbReference type="NCBI Taxonomy" id="220873"/>
    <lineage>
        <taxon>Eukaryota</taxon>
        <taxon>Metazoa</taxon>
        <taxon>Spiralia</taxon>
        <taxon>Lophotrochozoa</taxon>
        <taxon>Mollusca</taxon>
        <taxon>Bivalvia</taxon>
        <taxon>Autobranchia</taxon>
        <taxon>Pteriomorphia</taxon>
        <taxon>Arcoida</taxon>
        <taxon>Arcoidea</taxon>
        <taxon>Arcidae</taxon>
        <taxon>Tegillarca</taxon>
    </lineage>
</organism>
<keyword evidence="5" id="KW-0325">Glycoprotein</keyword>
<dbReference type="PANTHER" id="PTHR12450">
    <property type="entry name" value="DENTIN MATRIX PROTEIN 4 PROTEIN FAM20"/>
    <property type="match status" value="1"/>
</dbReference>
<comment type="subcellular location">
    <subcellularLocation>
        <location evidence="1">Golgi apparatus</location>
    </subcellularLocation>
</comment>
<evidence type="ECO:0000256" key="1">
    <source>
        <dbReference type="ARBA" id="ARBA00004555"/>
    </source>
</evidence>
<accession>A0ABQ9FNQ2</accession>
<name>A0ABQ9FNQ2_TEGGR</name>
<sequence>MDIRFCMFTYQVVLNISNGGYKIFKNSAENDVFYPENGAHMSAIRKRLNKSNYTNISSLNYVKNQNFQYGGLYINSNKIQSLKIDLNVYGLYSPDDPAIDSLLTDLVQEPIVDVEMKEGGTQLKLILTLSDEGILRHNAEIAAFHLDRILGFYRVPPTAGRLVNMTYDIKRLADHKLAKTFFISPAKNVCFHGSCSYYCDTGHAFCGNPDMLEGSLATFLPPDRIADRKTWRNPWKRSYSKHRKAYWEVYDDLCEKVKQRPPYDSGRRLLDLIDMHVFDFLTGNLDRHHYETFKDFGNYTFLLHLDNGRAFGKTIKDEMTILAPLYQCCMIRYSTFLKLVKLYTGPEKLSDIMKNSLTNDAISPILTEPHLYALDRRVIKILKELYVCLKNGSTIDEIFIDDSF</sequence>
<dbReference type="Proteomes" id="UP001217089">
    <property type="component" value="Unassembled WGS sequence"/>
</dbReference>
<evidence type="ECO:0000256" key="3">
    <source>
        <dbReference type="ARBA" id="ARBA00023034"/>
    </source>
</evidence>
<dbReference type="Pfam" id="PF06702">
    <property type="entry name" value="Fam20C"/>
    <property type="match status" value="1"/>
</dbReference>